<dbReference type="EMBL" id="JASZYV010000001">
    <property type="protein sequence ID" value="MDM0042939.1"/>
    <property type="molecule type" value="Genomic_DNA"/>
</dbReference>
<keyword evidence="4 5" id="KW-0975">Bacterial flagellum</keyword>
<keyword evidence="8" id="KW-0966">Cell projection</keyword>
<comment type="similarity">
    <text evidence="5">Belongs to the FlgI family.</text>
</comment>
<sequence length="426" mass="44759">MKQFSSFRVSAQLAASLEQRREANADKPWGWQVNGPVGGTPARTRQRKRLGRTQRELWLWAVQLFLLVVCLFVLGIGPARAEPLKALANIQGVRENALIGYGLMVGLDGTGDQTMQTPFTTQSLSNMLQQLGVTIPQGVNMQLKNVAAVMVTGTLPAFARPGQTIDVTVSSMGNAKSLRGGTLLMTPLKGADGMVYAIAQGNMVVGGAGASANGSKVQINQLSSGRIPAGARVERAVESDFGADGAVMVEMQRSDFGTVQRAVDAINRQFGPGAAVAVDARALRVFAPAAPQERVGFLARLEALDITPTQEVAKVVINARTGSVVMNQAVRVDNCAVAHGNLSVVIDTQPVVSQPEAFSRGRTVESQVSQISVNQGGGALQMVRGGASLADVVKGLNTLGANPQDLVSILQAMKTAGALRAELEII</sequence>
<keyword evidence="8" id="KW-0282">Flagellum</keyword>
<comment type="function">
    <text evidence="1 5">Assembles around the rod to form the L-ring and probably protects the motor/basal body from shearing forces during rotation.</text>
</comment>
<keyword evidence="7" id="KW-1133">Transmembrane helix</keyword>
<dbReference type="HAMAP" id="MF_00416">
    <property type="entry name" value="FlgI"/>
    <property type="match status" value="1"/>
</dbReference>
<keyword evidence="7" id="KW-0812">Transmembrane</keyword>
<dbReference type="RefSeq" id="WP_286658069.1">
    <property type="nucleotide sequence ID" value="NZ_JASZYV010000001.1"/>
</dbReference>
<dbReference type="PANTHER" id="PTHR30381:SF0">
    <property type="entry name" value="FLAGELLAR P-RING PROTEIN"/>
    <property type="match status" value="1"/>
</dbReference>
<evidence type="ECO:0000256" key="1">
    <source>
        <dbReference type="ARBA" id="ARBA00002591"/>
    </source>
</evidence>
<keyword evidence="9" id="KW-1185">Reference proteome</keyword>
<organism evidence="8 9">
    <name type="scientific">Variovorax dokdonensis</name>
    <dbReference type="NCBI Taxonomy" id="344883"/>
    <lineage>
        <taxon>Bacteria</taxon>
        <taxon>Pseudomonadati</taxon>
        <taxon>Pseudomonadota</taxon>
        <taxon>Betaproteobacteria</taxon>
        <taxon>Burkholderiales</taxon>
        <taxon>Comamonadaceae</taxon>
        <taxon>Variovorax</taxon>
    </lineage>
</organism>
<keyword evidence="7" id="KW-0472">Membrane</keyword>
<evidence type="ECO:0000256" key="6">
    <source>
        <dbReference type="SAM" id="MobiDB-lite"/>
    </source>
</evidence>
<dbReference type="NCBIfam" id="NF003676">
    <property type="entry name" value="PRK05303.1"/>
    <property type="match status" value="1"/>
</dbReference>
<gene>
    <name evidence="5" type="primary">flgI</name>
    <name evidence="8" type="ORF">QTH91_00455</name>
</gene>
<accession>A0ABT7N4T4</accession>
<dbReference type="PANTHER" id="PTHR30381">
    <property type="entry name" value="FLAGELLAR P-RING PERIPLASMIC PROTEIN FLGI"/>
    <property type="match status" value="1"/>
</dbReference>
<feature type="region of interest" description="Disordered" evidence="6">
    <location>
        <begin position="28"/>
        <end position="47"/>
    </location>
</feature>
<evidence type="ECO:0000256" key="4">
    <source>
        <dbReference type="ARBA" id="ARBA00023143"/>
    </source>
</evidence>
<evidence type="ECO:0000256" key="2">
    <source>
        <dbReference type="ARBA" id="ARBA00004117"/>
    </source>
</evidence>
<proteinExistence type="inferred from homology"/>
<feature type="transmembrane region" description="Helical" evidence="7">
    <location>
        <begin position="57"/>
        <end position="77"/>
    </location>
</feature>
<name>A0ABT7N4T4_9BURK</name>
<keyword evidence="8" id="KW-0969">Cilium</keyword>
<dbReference type="Proteomes" id="UP001174908">
    <property type="component" value="Unassembled WGS sequence"/>
</dbReference>
<protein>
    <recommendedName>
        <fullName evidence="5">Flagellar P-ring protein</fullName>
    </recommendedName>
    <alternativeName>
        <fullName evidence="5">Basal body P-ring protein</fullName>
    </alternativeName>
</protein>
<evidence type="ECO:0000313" key="9">
    <source>
        <dbReference type="Proteomes" id="UP001174908"/>
    </source>
</evidence>
<comment type="caution">
    <text evidence="8">The sequence shown here is derived from an EMBL/GenBank/DDBJ whole genome shotgun (WGS) entry which is preliminary data.</text>
</comment>
<dbReference type="Pfam" id="PF02119">
    <property type="entry name" value="FlgI"/>
    <property type="match status" value="1"/>
</dbReference>
<evidence type="ECO:0000256" key="5">
    <source>
        <dbReference type="HAMAP-Rule" id="MF_00416"/>
    </source>
</evidence>
<reference evidence="8" key="1">
    <citation type="submission" date="2023-06" db="EMBL/GenBank/DDBJ databases">
        <authorList>
            <person name="Jiang Y."/>
            <person name="Liu Q."/>
        </authorList>
    </citation>
    <scope>NUCLEOTIDE SEQUENCE</scope>
    <source>
        <strain evidence="8">CGMCC 1.12089</strain>
    </source>
</reference>
<comment type="subcellular location">
    <subcellularLocation>
        <location evidence="2 5">Bacterial flagellum basal body</location>
    </subcellularLocation>
</comment>
<evidence type="ECO:0000256" key="7">
    <source>
        <dbReference type="SAM" id="Phobius"/>
    </source>
</evidence>
<evidence type="ECO:0000256" key="3">
    <source>
        <dbReference type="ARBA" id="ARBA00022729"/>
    </source>
</evidence>
<evidence type="ECO:0000313" key="8">
    <source>
        <dbReference type="EMBL" id="MDM0042939.1"/>
    </source>
</evidence>
<keyword evidence="3" id="KW-0732">Signal</keyword>
<comment type="subunit">
    <text evidence="5">The basal body constitutes a major portion of the flagellar organelle and consists of four rings (L,P,S, and M) mounted on a central rod.</text>
</comment>
<dbReference type="InterPro" id="IPR001782">
    <property type="entry name" value="Flag_FlgI"/>
</dbReference>
<dbReference type="PRINTS" id="PR01010">
    <property type="entry name" value="FLGPRINGFLGI"/>
</dbReference>